<dbReference type="Proteomes" id="UP000625711">
    <property type="component" value="Unassembled WGS sequence"/>
</dbReference>
<comment type="caution">
    <text evidence="1">The sequence shown here is derived from an EMBL/GenBank/DDBJ whole genome shotgun (WGS) entry which is preliminary data.</text>
</comment>
<gene>
    <name evidence="1" type="ORF">GWI33_000504</name>
</gene>
<evidence type="ECO:0000313" key="2">
    <source>
        <dbReference type="Proteomes" id="UP000625711"/>
    </source>
</evidence>
<name>A0A834HMF0_RHYFE</name>
<reference evidence="1" key="1">
    <citation type="submission" date="2020-08" db="EMBL/GenBank/DDBJ databases">
        <title>Genome sequencing and assembly of the red palm weevil Rhynchophorus ferrugineus.</title>
        <authorList>
            <person name="Dias G.B."/>
            <person name="Bergman C.M."/>
            <person name="Manee M."/>
        </authorList>
    </citation>
    <scope>NUCLEOTIDE SEQUENCE</scope>
    <source>
        <strain evidence="1">AA-2017</strain>
        <tissue evidence="1">Whole larva</tissue>
    </source>
</reference>
<organism evidence="1 2">
    <name type="scientific">Rhynchophorus ferrugineus</name>
    <name type="common">Red palm weevil</name>
    <name type="synonym">Curculio ferrugineus</name>
    <dbReference type="NCBI Taxonomy" id="354439"/>
    <lineage>
        <taxon>Eukaryota</taxon>
        <taxon>Metazoa</taxon>
        <taxon>Ecdysozoa</taxon>
        <taxon>Arthropoda</taxon>
        <taxon>Hexapoda</taxon>
        <taxon>Insecta</taxon>
        <taxon>Pterygota</taxon>
        <taxon>Neoptera</taxon>
        <taxon>Endopterygota</taxon>
        <taxon>Coleoptera</taxon>
        <taxon>Polyphaga</taxon>
        <taxon>Cucujiformia</taxon>
        <taxon>Curculionidae</taxon>
        <taxon>Dryophthorinae</taxon>
        <taxon>Rhynchophorus</taxon>
    </lineage>
</organism>
<proteinExistence type="predicted"/>
<sequence>MALKADHRQDVTLTIITKCFISLMTTKLFTTVARRKKEEICDIINIWHPLDCCKAIKFSSLSQAHRNDTVNLGAVKNRRLIIDNSVVDVASRPGGGLSSPRTVLN</sequence>
<dbReference type="AlphaFoldDB" id="A0A834HMF0"/>
<dbReference type="EMBL" id="JAACXV010017982">
    <property type="protein sequence ID" value="KAF7264173.1"/>
    <property type="molecule type" value="Genomic_DNA"/>
</dbReference>
<keyword evidence="2" id="KW-1185">Reference proteome</keyword>
<accession>A0A834HMF0</accession>
<protein>
    <submittedName>
        <fullName evidence="1">Uncharacterized protein</fullName>
    </submittedName>
</protein>
<evidence type="ECO:0000313" key="1">
    <source>
        <dbReference type="EMBL" id="KAF7264173.1"/>
    </source>
</evidence>